<feature type="chain" id="PRO_5012452071" evidence="2">
    <location>
        <begin position="20"/>
        <end position="242"/>
    </location>
</feature>
<dbReference type="SUPFAM" id="SSF56436">
    <property type="entry name" value="C-type lectin-like"/>
    <property type="match status" value="2"/>
</dbReference>
<dbReference type="PANTHER" id="PTHR45784:SF8">
    <property type="entry name" value="C-TYPE MANNOSE RECEPTOR 2-RELATED"/>
    <property type="match status" value="1"/>
</dbReference>
<dbReference type="Gene3D" id="3.10.100.10">
    <property type="entry name" value="Mannose-Binding Protein A, subunit A"/>
    <property type="match status" value="2"/>
</dbReference>
<evidence type="ECO:0000313" key="5">
    <source>
        <dbReference type="RefSeq" id="XP_017320128.1"/>
    </source>
</evidence>
<evidence type="ECO:0000256" key="2">
    <source>
        <dbReference type="SAM" id="SignalP"/>
    </source>
</evidence>
<dbReference type="SMART" id="SM00034">
    <property type="entry name" value="CLECT"/>
    <property type="match status" value="2"/>
</dbReference>
<dbReference type="InterPro" id="IPR016186">
    <property type="entry name" value="C-type_lectin-like/link_sf"/>
</dbReference>
<dbReference type="OrthoDB" id="5858677at2759"/>
<dbReference type="PROSITE" id="PS50041">
    <property type="entry name" value="C_TYPE_LECTIN_2"/>
    <property type="match status" value="2"/>
</dbReference>
<dbReference type="InterPro" id="IPR001304">
    <property type="entry name" value="C-type_lectin-like"/>
</dbReference>
<protein>
    <submittedName>
        <fullName evidence="5">Macrophage mannose receptor 1</fullName>
    </submittedName>
</protein>
<dbReference type="Pfam" id="PF00059">
    <property type="entry name" value="Lectin_C"/>
    <property type="match status" value="2"/>
</dbReference>
<dbReference type="Proteomes" id="UP000221080">
    <property type="component" value="Chromosome 3"/>
</dbReference>
<dbReference type="InterPro" id="IPR018378">
    <property type="entry name" value="C-type_lectin_CS"/>
</dbReference>
<proteinExistence type="predicted"/>
<reference evidence="4" key="1">
    <citation type="journal article" date="2016" name="Nat. Commun.">
        <title>The channel catfish genome sequence provides insights into the evolution of scale formation in teleosts.</title>
        <authorList>
            <person name="Liu Z."/>
            <person name="Liu S."/>
            <person name="Yao J."/>
            <person name="Bao L."/>
            <person name="Zhang J."/>
            <person name="Li Y."/>
            <person name="Jiang C."/>
            <person name="Sun L."/>
            <person name="Wang R."/>
            <person name="Zhang Y."/>
            <person name="Zhou T."/>
            <person name="Zeng Q."/>
            <person name="Fu Q."/>
            <person name="Gao S."/>
            <person name="Li N."/>
            <person name="Koren S."/>
            <person name="Jiang Y."/>
            <person name="Zimin A."/>
            <person name="Xu P."/>
            <person name="Phillippy A.M."/>
            <person name="Geng X."/>
            <person name="Song L."/>
            <person name="Sun F."/>
            <person name="Li C."/>
            <person name="Wang X."/>
            <person name="Chen A."/>
            <person name="Jin Y."/>
            <person name="Yuan Z."/>
            <person name="Yang Y."/>
            <person name="Tan S."/>
            <person name="Peatman E."/>
            <person name="Lu J."/>
            <person name="Qin Z."/>
            <person name="Dunham R."/>
            <person name="Li Z."/>
            <person name="Sonstegard T."/>
            <person name="Feng J."/>
            <person name="Danzmann R.G."/>
            <person name="Schroeder S."/>
            <person name="Scheffler B."/>
            <person name="Duke M.V."/>
            <person name="Ballard L."/>
            <person name="Kucuktas H."/>
            <person name="Kaltenboeck L."/>
            <person name="Liu H."/>
            <person name="Armbruster J."/>
            <person name="Xie Y."/>
            <person name="Kirby M.L."/>
            <person name="Tian Y."/>
            <person name="Flanagan M.E."/>
            <person name="Mu W."/>
            <person name="Waldbieser G.C."/>
        </authorList>
    </citation>
    <scope>NUCLEOTIDE SEQUENCE [LARGE SCALE GENOMIC DNA]</scope>
    <source>
        <strain evidence="4">SDA103</strain>
    </source>
</reference>
<accession>A0A2D0QNR8</accession>
<feature type="domain" description="C-type lectin" evidence="3">
    <location>
        <begin position="127"/>
        <end position="241"/>
    </location>
</feature>
<keyword evidence="5" id="KW-0675">Receptor</keyword>
<evidence type="ECO:0000313" key="4">
    <source>
        <dbReference type="Proteomes" id="UP000221080"/>
    </source>
</evidence>
<dbReference type="GeneID" id="108263622"/>
<dbReference type="KEGG" id="ipu:108263622"/>
<dbReference type="PANTHER" id="PTHR45784">
    <property type="entry name" value="C-TYPE LECTIN DOMAIN FAMILY 20 MEMBER A-RELATED"/>
    <property type="match status" value="1"/>
</dbReference>
<keyword evidence="4" id="KW-1185">Reference proteome</keyword>
<dbReference type="RefSeq" id="XP_017320128.1">
    <property type="nucleotide sequence ID" value="XM_017464639.3"/>
</dbReference>
<evidence type="ECO:0000259" key="3">
    <source>
        <dbReference type="PROSITE" id="PS50041"/>
    </source>
</evidence>
<keyword evidence="2" id="KW-0732">Signal</keyword>
<dbReference type="CDD" id="cd00037">
    <property type="entry name" value="CLECT"/>
    <property type="match status" value="2"/>
</dbReference>
<name>A0A2D0QNR8_ICTPU</name>
<gene>
    <name evidence="5" type="primary">LOC108263622</name>
</gene>
<keyword evidence="1" id="KW-1015">Disulfide bond</keyword>
<sequence>MKSSRFICVVPVLLWTVEGLIREYIDTQLSMNWTDAQNYCANVYRGLAVVTSKEEYQRLREVAGSDGSGWIGMYRSVRNSSVWLWSDGKEYSYFLWMTGQPNNINKTQDCVLSNPRGWNDYFCWDVLPFYCYRFIILVEEKKTWELALDYCRTHYKDMASPVSESQLQLAEQEAVQNQMDRVWTGMRFLDGNWYWVNGKQLDSTASVPPCPASPYRCGARNVKTHVWENRQCGEQLPFLCFG</sequence>
<evidence type="ECO:0000256" key="1">
    <source>
        <dbReference type="ARBA" id="ARBA00023157"/>
    </source>
</evidence>
<dbReference type="InterPro" id="IPR016187">
    <property type="entry name" value="CTDL_fold"/>
</dbReference>
<dbReference type="AlphaFoldDB" id="A0A2D0QNR8"/>
<organism evidence="4 5">
    <name type="scientific">Ictalurus punctatus</name>
    <name type="common">Channel catfish</name>
    <name type="synonym">Silurus punctatus</name>
    <dbReference type="NCBI Taxonomy" id="7998"/>
    <lineage>
        <taxon>Eukaryota</taxon>
        <taxon>Metazoa</taxon>
        <taxon>Chordata</taxon>
        <taxon>Craniata</taxon>
        <taxon>Vertebrata</taxon>
        <taxon>Euteleostomi</taxon>
        <taxon>Actinopterygii</taxon>
        <taxon>Neopterygii</taxon>
        <taxon>Teleostei</taxon>
        <taxon>Ostariophysi</taxon>
        <taxon>Siluriformes</taxon>
        <taxon>Ictaluridae</taxon>
        <taxon>Ictalurus</taxon>
    </lineage>
</organism>
<reference evidence="5" key="2">
    <citation type="submission" date="2025-08" db="UniProtKB">
        <authorList>
            <consortium name="RefSeq"/>
        </authorList>
    </citation>
    <scope>IDENTIFICATION</scope>
    <source>
        <tissue evidence="5">Blood</tissue>
    </source>
</reference>
<feature type="domain" description="C-type lectin" evidence="3">
    <location>
        <begin position="24"/>
        <end position="132"/>
    </location>
</feature>
<dbReference type="PROSITE" id="PS00615">
    <property type="entry name" value="C_TYPE_LECTIN_1"/>
    <property type="match status" value="1"/>
</dbReference>
<feature type="signal peptide" evidence="2">
    <location>
        <begin position="1"/>
        <end position="19"/>
    </location>
</feature>